<dbReference type="InterPro" id="IPR015760">
    <property type="entry name" value="TIF_IF2"/>
</dbReference>
<dbReference type="InterPro" id="IPR027417">
    <property type="entry name" value="P-loop_NTPase"/>
</dbReference>
<keyword evidence="3" id="KW-0547">Nucleotide-binding</keyword>
<dbReference type="Pfam" id="PF22042">
    <property type="entry name" value="EF-G_D2"/>
    <property type="match status" value="1"/>
</dbReference>
<dbReference type="GO" id="GO:0005525">
    <property type="term" value="F:GTP binding"/>
    <property type="evidence" value="ECO:0007669"/>
    <property type="project" value="UniProtKB-KW"/>
</dbReference>
<dbReference type="Gene3D" id="2.40.30.10">
    <property type="entry name" value="Translation factors"/>
    <property type="match status" value="2"/>
</dbReference>
<dbReference type="Pfam" id="PF11987">
    <property type="entry name" value="IF-2"/>
    <property type="match status" value="1"/>
</dbReference>
<dbReference type="PROSITE" id="PS01176">
    <property type="entry name" value="IF2"/>
    <property type="match status" value="1"/>
</dbReference>
<dbReference type="GO" id="GO:0003924">
    <property type="term" value="F:GTPase activity"/>
    <property type="evidence" value="ECO:0007669"/>
    <property type="project" value="InterPro"/>
</dbReference>
<dbReference type="FunFam" id="2.40.30.10:FF:000008">
    <property type="entry name" value="Translation initiation factor IF-2"/>
    <property type="match status" value="1"/>
</dbReference>
<dbReference type="InterPro" id="IPR006847">
    <property type="entry name" value="IF2_N"/>
</dbReference>
<dbReference type="FunFam" id="3.40.50.300:FF:000019">
    <property type="entry name" value="Translation initiation factor IF-2"/>
    <property type="match status" value="1"/>
</dbReference>
<dbReference type="FunFam" id="3.40.50.10050:FF:000001">
    <property type="entry name" value="Translation initiation factor IF-2"/>
    <property type="match status" value="1"/>
</dbReference>
<dbReference type="InterPro" id="IPR000178">
    <property type="entry name" value="TF_IF2_bacterial-like"/>
</dbReference>
<feature type="domain" description="Tr-type G" evidence="8">
    <location>
        <begin position="324"/>
        <end position="493"/>
    </location>
</feature>
<keyword evidence="5" id="KW-0342">GTP-binding</keyword>
<name>A0A381RKY1_9ZZZZ</name>
<evidence type="ECO:0000256" key="3">
    <source>
        <dbReference type="ARBA" id="ARBA00022741"/>
    </source>
</evidence>
<reference evidence="9" key="1">
    <citation type="submission" date="2018-05" db="EMBL/GenBank/DDBJ databases">
        <authorList>
            <person name="Lanie J.A."/>
            <person name="Ng W.-L."/>
            <person name="Kazmierczak K.M."/>
            <person name="Andrzejewski T.M."/>
            <person name="Davidsen T.M."/>
            <person name="Wayne K.J."/>
            <person name="Tettelin H."/>
            <person name="Glass J.I."/>
            <person name="Rusch D."/>
            <person name="Podicherti R."/>
            <person name="Tsui H.-C.T."/>
            <person name="Winkler M.E."/>
        </authorList>
    </citation>
    <scope>NUCLEOTIDE SEQUENCE</scope>
</reference>
<dbReference type="SUPFAM" id="SSF52540">
    <property type="entry name" value="P-loop containing nucleoside triphosphate hydrolases"/>
    <property type="match status" value="1"/>
</dbReference>
<feature type="compositionally biased region" description="Basic residues" evidence="7">
    <location>
        <begin position="149"/>
        <end position="160"/>
    </location>
</feature>
<evidence type="ECO:0000256" key="4">
    <source>
        <dbReference type="ARBA" id="ARBA00022917"/>
    </source>
</evidence>
<dbReference type="Gene3D" id="3.40.50.300">
    <property type="entry name" value="P-loop containing nucleotide triphosphate hydrolases"/>
    <property type="match status" value="1"/>
</dbReference>
<dbReference type="EMBL" id="UINC01002021">
    <property type="protein sequence ID" value="SUZ91971.1"/>
    <property type="molecule type" value="Genomic_DNA"/>
</dbReference>
<dbReference type="NCBIfam" id="TIGR00487">
    <property type="entry name" value="IF-2"/>
    <property type="match status" value="1"/>
</dbReference>
<feature type="compositionally biased region" description="Basic and acidic residues" evidence="7">
    <location>
        <begin position="189"/>
        <end position="199"/>
    </location>
</feature>
<dbReference type="InterPro" id="IPR036925">
    <property type="entry name" value="TIF_IF2_dom3_sf"/>
</dbReference>
<protein>
    <recommendedName>
        <fullName evidence="8">Tr-type G domain-containing protein</fullName>
    </recommendedName>
</protein>
<dbReference type="NCBIfam" id="TIGR00231">
    <property type="entry name" value="small_GTP"/>
    <property type="match status" value="1"/>
</dbReference>
<feature type="region of interest" description="Disordered" evidence="7">
    <location>
        <begin position="102"/>
        <end position="160"/>
    </location>
</feature>
<dbReference type="CDD" id="cd03702">
    <property type="entry name" value="IF2_mtIF2_II"/>
    <property type="match status" value="1"/>
</dbReference>
<dbReference type="InterPro" id="IPR044145">
    <property type="entry name" value="IF2_II"/>
</dbReference>
<dbReference type="InterPro" id="IPR053905">
    <property type="entry name" value="EF-G-like_DII"/>
</dbReference>
<dbReference type="CDD" id="cd01887">
    <property type="entry name" value="IF2_eIF5B"/>
    <property type="match status" value="1"/>
</dbReference>
<evidence type="ECO:0000313" key="9">
    <source>
        <dbReference type="EMBL" id="SUZ91971.1"/>
    </source>
</evidence>
<evidence type="ECO:0000256" key="7">
    <source>
        <dbReference type="SAM" id="MobiDB-lite"/>
    </source>
</evidence>
<dbReference type="Gene3D" id="3.40.50.10050">
    <property type="entry name" value="Translation initiation factor IF- 2, domain 3"/>
    <property type="match status" value="1"/>
</dbReference>
<keyword evidence="2" id="KW-0396">Initiation factor</keyword>
<dbReference type="Pfam" id="PF04760">
    <property type="entry name" value="IF2_N"/>
    <property type="match status" value="2"/>
</dbReference>
<evidence type="ECO:0000256" key="6">
    <source>
        <dbReference type="ARBA" id="ARBA00025162"/>
    </source>
</evidence>
<keyword evidence="4" id="KW-0648">Protein biosynthesis</keyword>
<accession>A0A381RKY1</accession>
<dbReference type="InterPro" id="IPR009000">
    <property type="entry name" value="Transl_B-barrel_sf"/>
</dbReference>
<dbReference type="PANTHER" id="PTHR43381:SF5">
    <property type="entry name" value="TR-TYPE G DOMAIN-CONTAINING PROTEIN"/>
    <property type="match status" value="1"/>
</dbReference>
<proteinExistence type="inferred from homology"/>
<organism evidence="9">
    <name type="scientific">marine metagenome</name>
    <dbReference type="NCBI Taxonomy" id="408172"/>
    <lineage>
        <taxon>unclassified sequences</taxon>
        <taxon>metagenomes</taxon>
        <taxon>ecological metagenomes</taxon>
    </lineage>
</organism>
<dbReference type="GO" id="GO:0005829">
    <property type="term" value="C:cytosol"/>
    <property type="evidence" value="ECO:0007669"/>
    <property type="project" value="TreeGrafter"/>
</dbReference>
<dbReference type="PANTHER" id="PTHR43381">
    <property type="entry name" value="TRANSLATION INITIATION FACTOR IF-2-RELATED"/>
    <property type="match status" value="1"/>
</dbReference>
<dbReference type="SUPFAM" id="SSF50447">
    <property type="entry name" value="Translation proteins"/>
    <property type="match status" value="2"/>
</dbReference>
<dbReference type="SUPFAM" id="SSF52156">
    <property type="entry name" value="Initiation factor IF2/eIF5b, domain 3"/>
    <property type="match status" value="1"/>
</dbReference>
<dbReference type="GO" id="GO:0003743">
    <property type="term" value="F:translation initiation factor activity"/>
    <property type="evidence" value="ECO:0007669"/>
    <property type="project" value="UniProtKB-KW"/>
</dbReference>
<dbReference type="InterPro" id="IPR023115">
    <property type="entry name" value="TIF_IF2_dom3"/>
</dbReference>
<sequence>MAKTRIFQIAKELNISHTDILSFLKSKKVAVSSHMSPVDETVHQLIMAEFSKDRETVERYRKEQVRKEIHDVRLKERQQTTKKLELLSLDEQRDLEQKEIETQRKLKEEEDKRQAAQEKQKRDQQELHQQKSEELKRKQEEKEQDYKSARSKKARDLKKKFKTTKKLRTINLENIQSEIGKGTSKQPTAKKDTKADDSAAPKSIKMKVKGVLAQMDVKTRKKTYKKSKVDEQPEEVSDTVKPVIQIAEFSSVEELAKLFEVTSSDIVQTCIELGMLVTKNQRLDWDVVELMADNFGFTAEKITDVGEDLFSFEDTDEDIESAVPRAPIVTVMGHVDHGKTSLLDYIKKTNIAEGESGGITQHIGAYQVEYNNQMITFLDTPGHEAFTAMRARGAQVTDIVILVVSADDSVMPQTIEAINHTKAANVPMIVAINKMDKPGADPEKVRRELSEHEVLTESWGGKVQDVEISAKTGMSMDSLMDSLLLETEVMDLKTNKDCNARGTIIESRLDRGLGPVGTLLIQKGTLKIGDPFICNDFSGKVKSITNDHGQKLKKAFPSDAVQIQGFDQVPQAADIFAVVENEKDLKRISTDRQRIRREIEHKKMAFTLDHISSLIKEGTMKTLPVVIKGDVDGSVEVLAETIEKLNTKEVGIKVIHQAVGMVTESDVILADASKAVIIGFHVQVSSNARLQAKQAGVDIRTYNVIYNAVEELTLALEGMLEPDQVESSLGRAEVLTQFKIPKIGFIAGCKVIEGLIIRNGKARIIRDGEMIAEGSINSLKRHKDDAREVKDGLECGIGVDGIKKFEEGDIIEVYEIREVKRKLETN</sequence>
<gene>
    <name evidence="9" type="ORF">METZ01_LOCUS44825</name>
</gene>
<comment type="similarity">
    <text evidence="1">Belongs to the TRAFAC class translation factor GTPase superfamily. Classic translation factor GTPase family. IF-2 subfamily.</text>
</comment>
<evidence type="ECO:0000256" key="5">
    <source>
        <dbReference type="ARBA" id="ARBA00023134"/>
    </source>
</evidence>
<evidence type="ECO:0000256" key="1">
    <source>
        <dbReference type="ARBA" id="ARBA00007733"/>
    </source>
</evidence>
<feature type="region of interest" description="Disordered" evidence="7">
    <location>
        <begin position="177"/>
        <end position="201"/>
    </location>
</feature>
<dbReference type="AlphaFoldDB" id="A0A381RKY1"/>
<evidence type="ECO:0000256" key="2">
    <source>
        <dbReference type="ARBA" id="ARBA00022540"/>
    </source>
</evidence>
<dbReference type="PROSITE" id="PS51722">
    <property type="entry name" value="G_TR_2"/>
    <property type="match status" value="1"/>
</dbReference>
<dbReference type="SMART" id="SM00173">
    <property type="entry name" value="RAS"/>
    <property type="match status" value="1"/>
</dbReference>
<feature type="compositionally biased region" description="Basic and acidic residues" evidence="7">
    <location>
        <begin position="102"/>
        <end position="148"/>
    </location>
</feature>
<dbReference type="CDD" id="cd03692">
    <property type="entry name" value="mtIF2_IVc"/>
    <property type="match status" value="1"/>
</dbReference>
<dbReference type="HAMAP" id="MF_00100_B">
    <property type="entry name" value="IF_2_B"/>
    <property type="match status" value="1"/>
</dbReference>
<dbReference type="Pfam" id="PF00009">
    <property type="entry name" value="GTP_EFTU"/>
    <property type="match status" value="1"/>
</dbReference>
<dbReference type="Gene3D" id="1.10.10.2480">
    <property type="match status" value="1"/>
</dbReference>
<comment type="function">
    <text evidence="6">One of the essential components for the initiation of protein synthesis. Protects formylmethionyl-tRNA from spontaneous hydrolysis and promotes its binding to the 30S ribosomal subunits. Also involved in the hydrolysis of GTP during the formation of the 70S ribosomal complex.</text>
</comment>
<dbReference type="InterPro" id="IPR000795">
    <property type="entry name" value="T_Tr_GTP-bd_dom"/>
</dbReference>
<evidence type="ECO:0000259" key="8">
    <source>
        <dbReference type="PROSITE" id="PS51722"/>
    </source>
</evidence>
<dbReference type="FunFam" id="2.40.30.10:FF:000054">
    <property type="entry name" value="Translation initiation factor IF-2"/>
    <property type="match status" value="1"/>
</dbReference>
<dbReference type="InterPro" id="IPR005225">
    <property type="entry name" value="Small_GTP-bd"/>
</dbReference>